<accession>A0A1R3FXY5</accession>
<protein>
    <submittedName>
        <fullName evidence="1">Uncharacterized protein</fullName>
    </submittedName>
</protein>
<sequence length="40" mass="4472">MALTWQVNLDKVGPVDAISTEKTGKLMGHLVLDSRNYTLR</sequence>
<dbReference type="Proteomes" id="UP000187203">
    <property type="component" value="Unassembled WGS sequence"/>
</dbReference>
<gene>
    <name evidence="1" type="ORF">COLO4_37922</name>
</gene>
<name>A0A1R3FXY5_9ROSI</name>
<dbReference type="AlphaFoldDB" id="A0A1R3FXY5"/>
<reference evidence="2" key="1">
    <citation type="submission" date="2013-09" db="EMBL/GenBank/DDBJ databases">
        <title>Corchorus olitorius genome sequencing.</title>
        <authorList>
            <person name="Alam M."/>
            <person name="Haque M.S."/>
            <person name="Islam M.S."/>
            <person name="Emdad E.M."/>
            <person name="Islam M.M."/>
            <person name="Ahmed B."/>
            <person name="Halim A."/>
            <person name="Hossen Q.M.M."/>
            <person name="Hossain M.Z."/>
            <person name="Ahmed R."/>
            <person name="Khan M.M."/>
            <person name="Islam R."/>
            <person name="Rashid M.M."/>
            <person name="Khan S.A."/>
            <person name="Rahman M.S."/>
            <person name="Alam M."/>
            <person name="Yahiya A.S."/>
            <person name="Khan M.S."/>
            <person name="Azam M.S."/>
            <person name="Haque T."/>
            <person name="Lashkar M.Z.H."/>
            <person name="Akhand A.I."/>
            <person name="Morshed G."/>
            <person name="Roy S."/>
            <person name="Uddin K.S."/>
            <person name="Rabeya T."/>
            <person name="Hossain A.S."/>
            <person name="Chowdhury A."/>
            <person name="Snigdha A.R."/>
            <person name="Mortoza M.S."/>
            <person name="Matin S.A."/>
            <person name="Hoque S.M.E."/>
            <person name="Islam M.K."/>
            <person name="Roy D.K."/>
            <person name="Haider R."/>
            <person name="Moosa M.M."/>
            <person name="Elias S.M."/>
            <person name="Hasan A.M."/>
            <person name="Jahan S."/>
            <person name="Shafiuddin M."/>
            <person name="Mahmood N."/>
            <person name="Shommy N.S."/>
        </authorList>
    </citation>
    <scope>NUCLEOTIDE SEQUENCE [LARGE SCALE GENOMIC DNA]</scope>
    <source>
        <strain evidence="2">cv. O-4</strain>
    </source>
</reference>
<comment type="caution">
    <text evidence="1">The sequence shown here is derived from an EMBL/GenBank/DDBJ whole genome shotgun (WGS) entry which is preliminary data.</text>
</comment>
<dbReference type="EMBL" id="AWUE01024443">
    <property type="protein sequence ID" value="OMO50701.1"/>
    <property type="molecule type" value="Genomic_DNA"/>
</dbReference>
<organism evidence="1 2">
    <name type="scientific">Corchorus olitorius</name>
    <dbReference type="NCBI Taxonomy" id="93759"/>
    <lineage>
        <taxon>Eukaryota</taxon>
        <taxon>Viridiplantae</taxon>
        <taxon>Streptophyta</taxon>
        <taxon>Embryophyta</taxon>
        <taxon>Tracheophyta</taxon>
        <taxon>Spermatophyta</taxon>
        <taxon>Magnoliopsida</taxon>
        <taxon>eudicotyledons</taxon>
        <taxon>Gunneridae</taxon>
        <taxon>Pentapetalae</taxon>
        <taxon>rosids</taxon>
        <taxon>malvids</taxon>
        <taxon>Malvales</taxon>
        <taxon>Malvaceae</taxon>
        <taxon>Grewioideae</taxon>
        <taxon>Apeibeae</taxon>
        <taxon>Corchorus</taxon>
    </lineage>
</organism>
<proteinExistence type="predicted"/>
<evidence type="ECO:0000313" key="2">
    <source>
        <dbReference type="Proteomes" id="UP000187203"/>
    </source>
</evidence>
<keyword evidence="2" id="KW-1185">Reference proteome</keyword>
<evidence type="ECO:0000313" key="1">
    <source>
        <dbReference type="EMBL" id="OMO50701.1"/>
    </source>
</evidence>